<keyword evidence="4" id="KW-1185">Reference proteome</keyword>
<feature type="domain" description="CSD" evidence="2">
    <location>
        <begin position="158"/>
        <end position="223"/>
    </location>
</feature>
<evidence type="ECO:0000259" key="2">
    <source>
        <dbReference type="PROSITE" id="PS51857"/>
    </source>
</evidence>
<dbReference type="Proteomes" id="UP000239724">
    <property type="component" value="Unassembled WGS sequence"/>
</dbReference>
<dbReference type="PANTHER" id="PTHR11544">
    <property type="entry name" value="COLD SHOCK DOMAIN CONTAINING PROTEINS"/>
    <property type="match status" value="1"/>
</dbReference>
<reference evidence="3 4" key="1">
    <citation type="journal article" date="2018" name="Arch. Microbiol.">
        <title>New insights into the metabolic potential of the phototrophic purple bacterium Rhodopila globiformis DSM 161(T) from its draft genome sequence and evidence for a vanadium-dependent nitrogenase.</title>
        <authorList>
            <person name="Imhoff J.F."/>
            <person name="Rahn T."/>
            <person name="Kunzel S."/>
            <person name="Neulinger S.C."/>
        </authorList>
    </citation>
    <scope>NUCLEOTIDE SEQUENCE [LARGE SCALE GENOMIC DNA]</scope>
    <source>
        <strain evidence="3 4">DSM 161</strain>
    </source>
</reference>
<sequence length="224" mass="23023">MTNRGRGRPSRRRGFDDDFAYDRAPPGDMPRSPPSWPSSAGFGPEHDATVKWFNPEKGFGFVALSDGSGDAFLHANTLNQSGHNAVSPGATLRVRIGQGQKGRQVSQVLSVDESTATPSAGGGGGARSSMGGGAPRGAGGGFGGGAPRRGPPTGPSVEMQGTVKWYNATKGFGFVAPAEGGKDVFVHASALQRAGVMQLAEGQTIWMDVVQGAKGPEATAIRTD</sequence>
<dbReference type="InterPro" id="IPR002059">
    <property type="entry name" value="CSP_DNA-bd"/>
</dbReference>
<feature type="region of interest" description="Disordered" evidence="1">
    <location>
        <begin position="98"/>
        <end position="159"/>
    </location>
</feature>
<dbReference type="GO" id="GO:0005829">
    <property type="term" value="C:cytosol"/>
    <property type="evidence" value="ECO:0007669"/>
    <property type="project" value="UniProtKB-ARBA"/>
</dbReference>
<dbReference type="SUPFAM" id="SSF50249">
    <property type="entry name" value="Nucleic acid-binding proteins"/>
    <property type="match status" value="2"/>
</dbReference>
<protein>
    <submittedName>
        <fullName evidence="3">Cold-shock protein</fullName>
    </submittedName>
</protein>
<dbReference type="EMBL" id="NHRY01000182">
    <property type="protein sequence ID" value="PPQ31786.1"/>
    <property type="molecule type" value="Genomic_DNA"/>
</dbReference>
<feature type="compositionally biased region" description="Gly residues" evidence="1">
    <location>
        <begin position="120"/>
        <end position="147"/>
    </location>
</feature>
<dbReference type="InterPro" id="IPR050181">
    <property type="entry name" value="Cold_shock_domain"/>
</dbReference>
<dbReference type="PROSITE" id="PS51857">
    <property type="entry name" value="CSD_2"/>
    <property type="match status" value="2"/>
</dbReference>
<name>A0A2S6NAZ8_RHOGL</name>
<proteinExistence type="predicted"/>
<evidence type="ECO:0000256" key="1">
    <source>
        <dbReference type="SAM" id="MobiDB-lite"/>
    </source>
</evidence>
<evidence type="ECO:0000313" key="3">
    <source>
        <dbReference type="EMBL" id="PPQ31786.1"/>
    </source>
</evidence>
<feature type="compositionally biased region" description="Pro residues" evidence="1">
    <location>
        <begin position="27"/>
        <end position="36"/>
    </location>
</feature>
<organism evidence="3 4">
    <name type="scientific">Rhodopila globiformis</name>
    <name type="common">Rhodopseudomonas globiformis</name>
    <dbReference type="NCBI Taxonomy" id="1071"/>
    <lineage>
        <taxon>Bacteria</taxon>
        <taxon>Pseudomonadati</taxon>
        <taxon>Pseudomonadota</taxon>
        <taxon>Alphaproteobacteria</taxon>
        <taxon>Acetobacterales</taxon>
        <taxon>Acetobacteraceae</taxon>
        <taxon>Rhodopila</taxon>
    </lineage>
</organism>
<dbReference type="InterPro" id="IPR012340">
    <property type="entry name" value="NA-bd_OB-fold"/>
</dbReference>
<gene>
    <name evidence="3" type="ORF">CCS01_16325</name>
</gene>
<comment type="caution">
    <text evidence="3">The sequence shown here is derived from an EMBL/GenBank/DDBJ whole genome shotgun (WGS) entry which is preliminary data.</text>
</comment>
<evidence type="ECO:0000313" key="4">
    <source>
        <dbReference type="Proteomes" id="UP000239724"/>
    </source>
</evidence>
<dbReference type="Gene3D" id="2.40.50.140">
    <property type="entry name" value="Nucleic acid-binding proteins"/>
    <property type="match status" value="2"/>
</dbReference>
<accession>A0A2S6NAZ8</accession>
<dbReference type="InterPro" id="IPR011129">
    <property type="entry name" value="CSD"/>
</dbReference>
<dbReference type="PRINTS" id="PR00050">
    <property type="entry name" value="COLDSHOCK"/>
</dbReference>
<dbReference type="SMART" id="SM00357">
    <property type="entry name" value="CSP"/>
    <property type="match status" value="2"/>
</dbReference>
<feature type="compositionally biased region" description="Basic residues" evidence="1">
    <location>
        <begin position="1"/>
        <end position="12"/>
    </location>
</feature>
<dbReference type="CDD" id="cd04458">
    <property type="entry name" value="CSP_CDS"/>
    <property type="match status" value="2"/>
</dbReference>
<dbReference type="OrthoDB" id="9791685at2"/>
<feature type="region of interest" description="Disordered" evidence="1">
    <location>
        <begin position="1"/>
        <end position="42"/>
    </location>
</feature>
<feature type="domain" description="CSD" evidence="2">
    <location>
        <begin position="45"/>
        <end position="111"/>
    </location>
</feature>
<dbReference type="AlphaFoldDB" id="A0A2S6NAZ8"/>
<dbReference type="Pfam" id="PF00313">
    <property type="entry name" value="CSD"/>
    <property type="match status" value="2"/>
</dbReference>
<dbReference type="GO" id="GO:0003676">
    <property type="term" value="F:nucleic acid binding"/>
    <property type="evidence" value="ECO:0007669"/>
    <property type="project" value="InterPro"/>
</dbReference>
<feature type="compositionally biased region" description="Polar residues" evidence="1">
    <location>
        <begin position="101"/>
        <end position="113"/>
    </location>
</feature>